<dbReference type="PRINTS" id="PR00084">
    <property type="entry name" value="MTLDHDRGNASE"/>
</dbReference>
<keyword evidence="1" id="KW-0560">Oxidoreductase</keyword>
<dbReference type="AlphaFoldDB" id="A0A1H3B940"/>
<dbReference type="EMBL" id="FNNA01000005">
    <property type="protein sequence ID" value="SDX37934.1"/>
    <property type="molecule type" value="Genomic_DNA"/>
</dbReference>
<dbReference type="PANTHER" id="PTHR43362">
    <property type="entry name" value="MANNITOL DEHYDROGENASE DSF1-RELATED"/>
    <property type="match status" value="1"/>
</dbReference>
<dbReference type="STRING" id="1545044.SAMN05444276_105113"/>
<evidence type="ECO:0000259" key="4">
    <source>
        <dbReference type="Pfam" id="PF08125"/>
    </source>
</evidence>
<dbReference type="GO" id="GO:0019594">
    <property type="term" value="P:mannitol metabolic process"/>
    <property type="evidence" value="ECO:0007669"/>
    <property type="project" value="InterPro"/>
</dbReference>
<dbReference type="GO" id="GO:0016616">
    <property type="term" value="F:oxidoreductase activity, acting on the CH-OH group of donors, NAD or NADP as acceptor"/>
    <property type="evidence" value="ECO:0007669"/>
    <property type="project" value="TreeGrafter"/>
</dbReference>
<dbReference type="PANTHER" id="PTHR43362:SF1">
    <property type="entry name" value="MANNITOL DEHYDROGENASE 2-RELATED"/>
    <property type="match status" value="1"/>
</dbReference>
<protein>
    <submittedName>
        <fullName evidence="5">Fructuronate reductase</fullName>
    </submittedName>
</protein>
<keyword evidence="2" id="KW-0520">NAD</keyword>
<evidence type="ECO:0000259" key="3">
    <source>
        <dbReference type="Pfam" id="PF01232"/>
    </source>
</evidence>
<dbReference type="InterPro" id="IPR008927">
    <property type="entry name" value="6-PGluconate_DH-like_C_sf"/>
</dbReference>
<keyword evidence="6" id="KW-1185">Reference proteome</keyword>
<dbReference type="SUPFAM" id="SSF48179">
    <property type="entry name" value="6-phosphogluconate dehydrogenase C-terminal domain-like"/>
    <property type="match status" value="1"/>
</dbReference>
<evidence type="ECO:0000256" key="1">
    <source>
        <dbReference type="ARBA" id="ARBA00023002"/>
    </source>
</evidence>
<name>A0A1H3B940_9RHOB</name>
<dbReference type="Pfam" id="PF01232">
    <property type="entry name" value="Mannitol_dh"/>
    <property type="match status" value="1"/>
</dbReference>
<accession>A0A1H3B940</accession>
<dbReference type="SUPFAM" id="SSF51735">
    <property type="entry name" value="NAD(P)-binding Rossmann-fold domains"/>
    <property type="match status" value="1"/>
</dbReference>
<dbReference type="Gene3D" id="1.10.1040.10">
    <property type="entry name" value="N-(1-d-carboxylethyl)-l-norvaline Dehydrogenase, domain 2"/>
    <property type="match status" value="1"/>
</dbReference>
<reference evidence="6" key="1">
    <citation type="submission" date="2016-10" db="EMBL/GenBank/DDBJ databases">
        <authorList>
            <person name="Varghese N."/>
            <person name="Submissions S."/>
        </authorList>
    </citation>
    <scope>NUCLEOTIDE SEQUENCE [LARGE SCALE GENOMIC DNA]</scope>
    <source>
        <strain evidence="6">DSM 29303</strain>
    </source>
</reference>
<dbReference type="InterPro" id="IPR036291">
    <property type="entry name" value="NAD(P)-bd_dom_sf"/>
</dbReference>
<organism evidence="5 6">
    <name type="scientific">Paracoccus sanguinis</name>
    <dbReference type="NCBI Taxonomy" id="1545044"/>
    <lineage>
        <taxon>Bacteria</taxon>
        <taxon>Pseudomonadati</taxon>
        <taxon>Pseudomonadota</taxon>
        <taxon>Alphaproteobacteria</taxon>
        <taxon>Rhodobacterales</taxon>
        <taxon>Paracoccaceae</taxon>
        <taxon>Paracoccus</taxon>
    </lineage>
</organism>
<dbReference type="Pfam" id="PF08125">
    <property type="entry name" value="Mannitol_dh_C"/>
    <property type="match status" value="1"/>
</dbReference>
<dbReference type="RefSeq" id="WP_231572744.1">
    <property type="nucleotide sequence ID" value="NZ_FNNA01000005.1"/>
</dbReference>
<gene>
    <name evidence="5" type="ORF">SAMN05444276_105113</name>
</gene>
<feature type="domain" description="Mannitol dehydrogenase N-terminal" evidence="3">
    <location>
        <begin position="15"/>
        <end position="260"/>
    </location>
</feature>
<evidence type="ECO:0000256" key="2">
    <source>
        <dbReference type="ARBA" id="ARBA00023027"/>
    </source>
</evidence>
<evidence type="ECO:0000313" key="5">
    <source>
        <dbReference type="EMBL" id="SDX37934.1"/>
    </source>
</evidence>
<evidence type="ECO:0000313" key="6">
    <source>
        <dbReference type="Proteomes" id="UP000182944"/>
    </source>
</evidence>
<dbReference type="PROSITE" id="PS00974">
    <property type="entry name" value="MANNITOL_DHGENASE"/>
    <property type="match status" value="1"/>
</dbReference>
<dbReference type="InterPro" id="IPR013328">
    <property type="entry name" value="6PGD_dom2"/>
</dbReference>
<sequence length="475" mass="50837">MSQRLTRTPAHTPARIVHLGLGAFFRAHGALVIARAAAAADENWGITGVSLRSPDTRDRLKPQGWAYTAVELGPDGSRAQVVEILRDVLVAPEAPAAVLEAMAAPEVAVISLTVTEKGYCHEPATGRLDRSHPDIRHDLAHPLPRSAPGYLVRALALRRARGLGPVTVLCCDNLPENGRVVRDVVTELAALIDPALADWIAETVAFPLSMVDRIVPATTAADIARLEAATGIHDAAPVLHEPFLQWVIEDRFAGPRPRVEAAGAQLVADVTPFEHMKLRMLNGTHSALAYLGYLSGHETIADTMADPVFAAFVQGLWRDEIIPVLDAPPGVDLGAYAQALASRYANPAIRHRTWQIAMDGSQKLPQRILSTIAEARAAGHPVPGLTLAVAAWLRYVSGKDEAGEAIDVRDPLAPELAALWRDYDPAATVDGFLQLTQVVPPALAGDAGFRRDLTAALTRLVQQGARASAREVTHG</sequence>
<dbReference type="InterPro" id="IPR000669">
    <property type="entry name" value="Mannitol_DH"/>
</dbReference>
<feature type="domain" description="Mannitol dehydrogenase C-terminal" evidence="4">
    <location>
        <begin position="269"/>
        <end position="458"/>
    </location>
</feature>
<dbReference type="InterPro" id="IPR050988">
    <property type="entry name" value="Mannitol_DH/Oxidoreductase"/>
</dbReference>
<proteinExistence type="predicted"/>
<dbReference type="InterPro" id="IPR013118">
    <property type="entry name" value="Mannitol_DH_C"/>
</dbReference>
<dbReference type="Proteomes" id="UP000182944">
    <property type="component" value="Unassembled WGS sequence"/>
</dbReference>
<dbReference type="InterPro" id="IPR013131">
    <property type="entry name" value="Mannitol_DH_N"/>
</dbReference>
<dbReference type="InterPro" id="IPR023027">
    <property type="entry name" value="Mannitol_DH_CS"/>
</dbReference>
<dbReference type="Gene3D" id="3.40.50.720">
    <property type="entry name" value="NAD(P)-binding Rossmann-like Domain"/>
    <property type="match status" value="1"/>
</dbReference>